<evidence type="ECO:0000256" key="1">
    <source>
        <dbReference type="SAM" id="MobiDB-lite"/>
    </source>
</evidence>
<reference evidence="2 3" key="1">
    <citation type="submission" date="2020-12" db="EMBL/GenBank/DDBJ databases">
        <title>FDA dAtabase for Regulatory Grade micrObial Sequences (FDA-ARGOS): Supporting development and validation of Infectious Disease Dx tests.</title>
        <authorList>
            <person name="Sproer C."/>
            <person name="Gronow S."/>
            <person name="Severitt S."/>
            <person name="Schroder I."/>
            <person name="Tallon L."/>
            <person name="Sadzewicz L."/>
            <person name="Zhao X."/>
            <person name="Boylan J."/>
            <person name="Ott S."/>
            <person name="Bowen H."/>
            <person name="Vavikolanu K."/>
            <person name="Mehta A."/>
            <person name="Aluvathingal J."/>
            <person name="Nadendla S."/>
            <person name="Lowell S."/>
            <person name="Myers T."/>
            <person name="Yan Y."/>
            <person name="Sichtig H."/>
        </authorList>
    </citation>
    <scope>NUCLEOTIDE SEQUENCE [LARGE SCALE GENOMIC DNA]</scope>
    <source>
        <strain evidence="2 3">FDAARGOS_909</strain>
    </source>
</reference>
<gene>
    <name evidence="2" type="ORF">I6G66_02360</name>
</gene>
<organism evidence="2 3">
    <name type="scientific">Delftia acidovorans</name>
    <name type="common">Pseudomonas acidovorans</name>
    <name type="synonym">Comamonas acidovorans</name>
    <dbReference type="NCBI Taxonomy" id="80866"/>
    <lineage>
        <taxon>Bacteria</taxon>
        <taxon>Pseudomonadati</taxon>
        <taxon>Pseudomonadota</taxon>
        <taxon>Betaproteobacteria</taxon>
        <taxon>Burkholderiales</taxon>
        <taxon>Comamonadaceae</taxon>
        <taxon>Delftia</taxon>
    </lineage>
</organism>
<dbReference type="Proteomes" id="UP000594778">
    <property type="component" value="Chromosome"/>
</dbReference>
<accession>A0A7T2VZP2</accession>
<dbReference type="RefSeq" id="WP_197956047.1">
    <property type="nucleotide sequence ID" value="NZ_CP065668.1"/>
</dbReference>
<proteinExistence type="predicted"/>
<dbReference type="EMBL" id="CP065668">
    <property type="protein sequence ID" value="QPS08920.1"/>
    <property type="molecule type" value="Genomic_DNA"/>
</dbReference>
<evidence type="ECO:0000313" key="2">
    <source>
        <dbReference type="EMBL" id="QPS08920.1"/>
    </source>
</evidence>
<name>A0A7T2VZP2_DELAC</name>
<feature type="region of interest" description="Disordered" evidence="1">
    <location>
        <begin position="101"/>
        <end position="120"/>
    </location>
</feature>
<evidence type="ECO:0000313" key="3">
    <source>
        <dbReference type="Proteomes" id="UP000594778"/>
    </source>
</evidence>
<dbReference type="AlphaFoldDB" id="A0A7T2VZP2"/>
<sequence length="120" mass="12986">MPRWFIAVFSLHFVVSVALSTLGLAPWRALPDEPCEPPGVHPRAACAGSERVAAPRVDTASLLDDFDHALMDDQQDLPDVVHAVDGMPAPRLQAGRHITASLREGPWRSLAPPDRPPRAG</sequence>
<protein>
    <submittedName>
        <fullName evidence="2">Uncharacterized protein</fullName>
    </submittedName>
</protein>